<reference evidence="1 2" key="1">
    <citation type="submission" date="2023-09" db="EMBL/GenBank/DDBJ databases">
        <title>Complete Genome and Methylome dissection of Bacillus brevis NEB573 original source of BbsI restriction endonuclease.</title>
        <authorList>
            <person name="Fomenkov A."/>
            <person name="Roberts R.D."/>
        </authorList>
    </citation>
    <scope>NUCLEOTIDE SEQUENCE [LARGE SCALE GENOMIC DNA]</scope>
    <source>
        <strain evidence="1 2">NEB573</strain>
    </source>
</reference>
<keyword evidence="2" id="KW-1185">Reference proteome</keyword>
<dbReference type="EMBL" id="CP134050">
    <property type="protein sequence ID" value="WNC16130.1"/>
    <property type="molecule type" value="Genomic_DNA"/>
</dbReference>
<name>A0ABY9T7Q0_BREBE</name>
<organism evidence="1 2">
    <name type="scientific">Brevibacillus brevis</name>
    <name type="common">Bacillus brevis</name>
    <dbReference type="NCBI Taxonomy" id="1393"/>
    <lineage>
        <taxon>Bacteria</taxon>
        <taxon>Bacillati</taxon>
        <taxon>Bacillota</taxon>
        <taxon>Bacilli</taxon>
        <taxon>Bacillales</taxon>
        <taxon>Paenibacillaceae</taxon>
        <taxon>Brevibacillus</taxon>
    </lineage>
</organism>
<evidence type="ECO:0000313" key="2">
    <source>
        <dbReference type="Proteomes" id="UP001256827"/>
    </source>
</evidence>
<evidence type="ECO:0000313" key="1">
    <source>
        <dbReference type="EMBL" id="WNC16130.1"/>
    </source>
</evidence>
<sequence length="100" mass="11290">MLRIVYVNEQGEQVVENVQESGVYFKEKLGEYSSERFPVGNCRIIKQADTTCKTIQELLKNGEKFIVTKIDTDGDGDEGVYTSLSNEDIMRIQEAVAHAK</sequence>
<gene>
    <name evidence="1" type="ORF">RGB73_07370</name>
</gene>
<dbReference type="RefSeq" id="WP_310770533.1">
    <property type="nucleotide sequence ID" value="NZ_CP134050.1"/>
</dbReference>
<accession>A0ABY9T7Q0</accession>
<protein>
    <submittedName>
        <fullName evidence="1">Uncharacterized protein</fullName>
    </submittedName>
</protein>
<proteinExistence type="predicted"/>
<dbReference type="Proteomes" id="UP001256827">
    <property type="component" value="Chromosome"/>
</dbReference>